<accession>A0A934UTV6</accession>
<reference evidence="2" key="1">
    <citation type="submission" date="2020-12" db="EMBL/GenBank/DDBJ databases">
        <title>Leucobacter sp. CAS1, isolated from Chromium sludge.</title>
        <authorList>
            <person name="Xu Z."/>
        </authorList>
    </citation>
    <scope>NUCLEOTIDE SEQUENCE</scope>
    <source>
        <strain evidence="2">CSA1</strain>
    </source>
</reference>
<dbReference type="Proteomes" id="UP000608530">
    <property type="component" value="Unassembled WGS sequence"/>
</dbReference>
<evidence type="ECO:0000256" key="1">
    <source>
        <dbReference type="SAM" id="Phobius"/>
    </source>
</evidence>
<name>A0A934UTV6_9MICO</name>
<gene>
    <name evidence="2" type="ORF">JD276_03770</name>
</gene>
<feature type="transmembrane region" description="Helical" evidence="1">
    <location>
        <begin position="142"/>
        <end position="162"/>
    </location>
</feature>
<proteinExistence type="predicted"/>
<feature type="transmembrane region" description="Helical" evidence="1">
    <location>
        <begin position="88"/>
        <end position="106"/>
    </location>
</feature>
<dbReference type="NCBIfam" id="NF038012">
    <property type="entry name" value="DMT_1"/>
    <property type="match status" value="1"/>
</dbReference>
<sequence>MSVLLSQVLLAGPVLTGLLSADGDLAEVASMNGRQLIGIPMALVGAVLLSFGAQYQSRGLNKVERIVGQSAGSGLSLRHILSMLRRPSWVIGTLLLGLAVVFQIGSLSFAPLIVVQPIGVVALVVTAVLNSRMSGVRLGRRAQLSVALAVGGIVAFVTIAAFSAADRPVTDAKLITILIAFGVVFLLALVLFVLFRHRGVALIYIVGSGVLYGFVATFAKSVIGRLQQGEFEWLTWACVLALVLGALLGMVFVQNAYSSGPPDLVVAGLTVIDPIVAVLIGIVVLGEAASASGLAIAAFVVSGAVAVVGVLGLAKHHPQVGKSHLPAVTGRVPVPEERAGEDG</sequence>
<keyword evidence="1" id="KW-1133">Transmembrane helix</keyword>
<protein>
    <submittedName>
        <fullName evidence="2">DMT family transporter</fullName>
    </submittedName>
</protein>
<dbReference type="PANTHER" id="PTHR40761">
    <property type="entry name" value="CONSERVED INTEGRAL MEMBRANE ALANINE VALINE AND LEUCINE RICH PROTEIN-RELATED"/>
    <property type="match status" value="1"/>
</dbReference>
<keyword evidence="3" id="KW-1185">Reference proteome</keyword>
<keyword evidence="1" id="KW-0812">Transmembrane</keyword>
<feature type="transmembrane region" description="Helical" evidence="1">
    <location>
        <begin position="36"/>
        <end position="55"/>
    </location>
</feature>
<feature type="transmembrane region" description="Helical" evidence="1">
    <location>
        <begin position="174"/>
        <end position="195"/>
    </location>
</feature>
<feature type="transmembrane region" description="Helical" evidence="1">
    <location>
        <begin position="291"/>
        <end position="314"/>
    </location>
</feature>
<dbReference type="AlphaFoldDB" id="A0A934UTV6"/>
<evidence type="ECO:0000313" key="2">
    <source>
        <dbReference type="EMBL" id="MBK0418145.1"/>
    </source>
</evidence>
<keyword evidence="1" id="KW-0472">Membrane</keyword>
<feature type="transmembrane region" description="Helical" evidence="1">
    <location>
        <begin position="233"/>
        <end position="252"/>
    </location>
</feature>
<evidence type="ECO:0000313" key="3">
    <source>
        <dbReference type="Proteomes" id="UP000608530"/>
    </source>
</evidence>
<feature type="transmembrane region" description="Helical" evidence="1">
    <location>
        <begin position="112"/>
        <end position="130"/>
    </location>
</feature>
<dbReference type="EMBL" id="JAEHOH010000005">
    <property type="protein sequence ID" value="MBK0418145.1"/>
    <property type="molecule type" value="Genomic_DNA"/>
</dbReference>
<feature type="transmembrane region" description="Helical" evidence="1">
    <location>
        <begin position="202"/>
        <end position="221"/>
    </location>
</feature>
<comment type="caution">
    <text evidence="2">The sequence shown here is derived from an EMBL/GenBank/DDBJ whole genome shotgun (WGS) entry which is preliminary data.</text>
</comment>
<feature type="transmembrane region" description="Helical" evidence="1">
    <location>
        <begin position="264"/>
        <end position="285"/>
    </location>
</feature>
<organism evidence="2 3">
    <name type="scientific">Leucobacter chromiisoli</name>
    <dbReference type="NCBI Taxonomy" id="2796471"/>
    <lineage>
        <taxon>Bacteria</taxon>
        <taxon>Bacillati</taxon>
        <taxon>Actinomycetota</taxon>
        <taxon>Actinomycetes</taxon>
        <taxon>Micrococcales</taxon>
        <taxon>Microbacteriaceae</taxon>
        <taxon>Leucobacter</taxon>
    </lineage>
</organism>
<dbReference type="PANTHER" id="PTHR40761:SF1">
    <property type="entry name" value="CONSERVED INTEGRAL MEMBRANE ALANINE VALINE AND LEUCINE RICH PROTEIN-RELATED"/>
    <property type="match status" value="1"/>
</dbReference>